<evidence type="ECO:0000313" key="3">
    <source>
        <dbReference type="Proteomes" id="UP000254651"/>
    </source>
</evidence>
<name>A0A378UFM5_BERDE</name>
<organism evidence="2 3">
    <name type="scientific">Bergeriella denitrificans</name>
    <name type="common">Neisseria denitrificans</name>
    <dbReference type="NCBI Taxonomy" id="494"/>
    <lineage>
        <taxon>Bacteria</taxon>
        <taxon>Pseudomonadati</taxon>
        <taxon>Pseudomonadota</taxon>
        <taxon>Betaproteobacteria</taxon>
        <taxon>Neisseriales</taxon>
        <taxon>Neisseriaceae</taxon>
        <taxon>Bergeriella</taxon>
    </lineage>
</organism>
<dbReference type="EMBL" id="UGQS01000001">
    <property type="protein sequence ID" value="STZ75553.1"/>
    <property type="molecule type" value="Genomic_DNA"/>
</dbReference>
<feature type="transmembrane region" description="Helical" evidence="1">
    <location>
        <begin position="41"/>
        <end position="68"/>
    </location>
</feature>
<evidence type="ECO:0000256" key="1">
    <source>
        <dbReference type="SAM" id="Phobius"/>
    </source>
</evidence>
<sequence>MNQDPILAALARIEAKQDMCLENQQIMEEGLQKIRTETRRISAATGAAAGGVAGAVSGGLVAAGVALIKAKLGL</sequence>
<dbReference type="Proteomes" id="UP000254651">
    <property type="component" value="Unassembled WGS sequence"/>
</dbReference>
<keyword evidence="1" id="KW-0472">Membrane</keyword>
<proteinExistence type="predicted"/>
<keyword evidence="1" id="KW-1133">Transmembrane helix</keyword>
<dbReference type="AlphaFoldDB" id="A0A378UFM5"/>
<keyword evidence="1" id="KW-0812">Transmembrane</keyword>
<reference evidence="2 3" key="1">
    <citation type="submission" date="2018-06" db="EMBL/GenBank/DDBJ databases">
        <authorList>
            <consortium name="Pathogen Informatics"/>
            <person name="Doyle S."/>
        </authorList>
    </citation>
    <scope>NUCLEOTIDE SEQUENCE [LARGE SCALE GENOMIC DNA]</scope>
    <source>
        <strain evidence="2 3">NCTC10295</strain>
    </source>
</reference>
<keyword evidence="3" id="KW-1185">Reference proteome</keyword>
<dbReference type="RefSeq" id="WP_066075982.1">
    <property type="nucleotide sequence ID" value="NZ_CP181246.1"/>
</dbReference>
<accession>A0A378UFM5</accession>
<evidence type="ECO:0000313" key="2">
    <source>
        <dbReference type="EMBL" id="STZ75553.1"/>
    </source>
</evidence>
<gene>
    <name evidence="2" type="ORF">NCTC10295_00294</name>
</gene>
<protein>
    <submittedName>
        <fullName evidence="2">Phage protein</fullName>
    </submittedName>
</protein>